<dbReference type="PANTHER" id="PTHR34979">
    <property type="entry name" value="INNER MEMBRANE PROTEIN YGAZ"/>
    <property type="match status" value="1"/>
</dbReference>
<accession>A0ABT9P218</accession>
<dbReference type="PANTHER" id="PTHR34979:SF1">
    <property type="entry name" value="INNER MEMBRANE PROTEIN YGAZ"/>
    <property type="match status" value="1"/>
</dbReference>
<evidence type="ECO:0000256" key="5">
    <source>
        <dbReference type="ARBA" id="ARBA00022692"/>
    </source>
</evidence>
<evidence type="ECO:0000256" key="1">
    <source>
        <dbReference type="ARBA" id="ARBA00004651"/>
    </source>
</evidence>
<evidence type="ECO:0000256" key="6">
    <source>
        <dbReference type="ARBA" id="ARBA00022989"/>
    </source>
</evidence>
<comment type="subcellular location">
    <subcellularLocation>
        <location evidence="1">Cell membrane</location>
        <topology evidence="1">Multi-pass membrane protein</topology>
    </subcellularLocation>
</comment>
<comment type="caution">
    <text evidence="9">The sequence shown here is derived from an EMBL/GenBank/DDBJ whole genome shotgun (WGS) entry which is preliminary data.</text>
</comment>
<keyword evidence="5 8" id="KW-0812">Transmembrane</keyword>
<evidence type="ECO:0000256" key="4">
    <source>
        <dbReference type="ARBA" id="ARBA00022475"/>
    </source>
</evidence>
<proteinExistence type="inferred from homology"/>
<keyword evidence="3" id="KW-0813">Transport</keyword>
<evidence type="ECO:0000256" key="3">
    <source>
        <dbReference type="ARBA" id="ARBA00022448"/>
    </source>
</evidence>
<dbReference type="Pfam" id="PF03591">
    <property type="entry name" value="AzlC"/>
    <property type="match status" value="1"/>
</dbReference>
<feature type="transmembrane region" description="Helical" evidence="8">
    <location>
        <begin position="130"/>
        <end position="154"/>
    </location>
</feature>
<evidence type="ECO:0000256" key="7">
    <source>
        <dbReference type="ARBA" id="ARBA00023136"/>
    </source>
</evidence>
<name>A0ABT9P218_9ACTN</name>
<dbReference type="RefSeq" id="WP_307241827.1">
    <property type="nucleotide sequence ID" value="NZ_JAUSQZ010000001.1"/>
</dbReference>
<sequence length="228" mass="23200">MRSVWRTVDVKRARVITLLCIADAVVALSFGAICVGGGLEWWIPVVLSLVVFAGGAQFAAVGTVLAGGSAAAAVATGLLLNTRLLPFSVSVADVIKGGSPLRQAFGAHIVTDETVALALAETDAERRRDVFWACGVSLFVCWNLGVAVGAVAGARIGDTDAFGLDAAFPAVLVAIVLPSLTGTRVRLSAAVGSAVAVLSTPFLAAGLPVLTSLVGLVALVRRPSRVRG</sequence>
<reference evidence="9 10" key="1">
    <citation type="submission" date="2023-07" db="EMBL/GenBank/DDBJ databases">
        <title>Sequencing the genomes of 1000 actinobacteria strains.</title>
        <authorList>
            <person name="Klenk H.-P."/>
        </authorList>
    </citation>
    <scope>NUCLEOTIDE SEQUENCE [LARGE SCALE GENOMIC DNA]</scope>
    <source>
        <strain evidence="9 10">DSM 44388</strain>
    </source>
</reference>
<organism evidence="9 10">
    <name type="scientific">Kineosporia succinea</name>
    <dbReference type="NCBI Taxonomy" id="84632"/>
    <lineage>
        <taxon>Bacteria</taxon>
        <taxon>Bacillati</taxon>
        <taxon>Actinomycetota</taxon>
        <taxon>Actinomycetes</taxon>
        <taxon>Kineosporiales</taxon>
        <taxon>Kineosporiaceae</taxon>
        <taxon>Kineosporia</taxon>
    </lineage>
</organism>
<protein>
    <submittedName>
        <fullName evidence="9">4-azaleucine resistance transporter AzlC</fullName>
    </submittedName>
</protein>
<dbReference type="InterPro" id="IPR011606">
    <property type="entry name" value="Brnchd-chn_aa_trnsp_permease"/>
</dbReference>
<keyword evidence="4" id="KW-1003">Cell membrane</keyword>
<evidence type="ECO:0000313" key="9">
    <source>
        <dbReference type="EMBL" id="MDP9826722.1"/>
    </source>
</evidence>
<keyword evidence="7 8" id="KW-0472">Membrane</keyword>
<keyword evidence="6 8" id="KW-1133">Transmembrane helix</keyword>
<gene>
    <name evidence="9" type="ORF">J2S57_002471</name>
</gene>
<comment type="similarity">
    <text evidence="2">Belongs to the AzlC family.</text>
</comment>
<dbReference type="EMBL" id="JAUSQZ010000001">
    <property type="protein sequence ID" value="MDP9826722.1"/>
    <property type="molecule type" value="Genomic_DNA"/>
</dbReference>
<dbReference type="Proteomes" id="UP001235712">
    <property type="component" value="Unassembled WGS sequence"/>
</dbReference>
<evidence type="ECO:0000256" key="8">
    <source>
        <dbReference type="SAM" id="Phobius"/>
    </source>
</evidence>
<keyword evidence="10" id="KW-1185">Reference proteome</keyword>
<evidence type="ECO:0000313" key="10">
    <source>
        <dbReference type="Proteomes" id="UP001235712"/>
    </source>
</evidence>
<feature type="transmembrane region" description="Helical" evidence="8">
    <location>
        <begin position="187"/>
        <end position="220"/>
    </location>
</feature>
<evidence type="ECO:0000256" key="2">
    <source>
        <dbReference type="ARBA" id="ARBA00010735"/>
    </source>
</evidence>